<keyword evidence="2 5" id="KW-0812">Transmembrane</keyword>
<dbReference type="GO" id="GO:0016020">
    <property type="term" value="C:membrane"/>
    <property type="evidence" value="ECO:0007669"/>
    <property type="project" value="UniProtKB-SubCell"/>
</dbReference>
<evidence type="ECO:0000256" key="4">
    <source>
        <dbReference type="ARBA" id="ARBA00023136"/>
    </source>
</evidence>
<feature type="transmembrane region" description="Helical" evidence="6">
    <location>
        <begin position="12"/>
        <end position="31"/>
    </location>
</feature>
<evidence type="ECO:0000256" key="5">
    <source>
        <dbReference type="PROSITE-ProRule" id="PRU00581"/>
    </source>
</evidence>
<evidence type="ECO:0000256" key="6">
    <source>
        <dbReference type="SAM" id="Phobius"/>
    </source>
</evidence>
<feature type="transmembrane region" description="Helical" evidence="6">
    <location>
        <begin position="68"/>
        <end position="89"/>
    </location>
</feature>
<dbReference type="Pfam" id="PF01284">
    <property type="entry name" value="MARVEL"/>
    <property type="match status" value="1"/>
</dbReference>
<evidence type="ECO:0000256" key="3">
    <source>
        <dbReference type="ARBA" id="ARBA00022989"/>
    </source>
</evidence>
<dbReference type="PANTHER" id="PTHR22776">
    <property type="entry name" value="MARVEL-CONTAINING POTENTIAL LIPID RAFT-ASSOCIATED PROTEIN"/>
    <property type="match status" value="1"/>
</dbReference>
<dbReference type="PRINTS" id="PR01884">
    <property type="entry name" value="MALPROTEIN"/>
</dbReference>
<keyword evidence="3 6" id="KW-1133">Transmembrane helix</keyword>
<feature type="transmembrane region" description="Helical" evidence="6">
    <location>
        <begin position="109"/>
        <end position="130"/>
    </location>
</feature>
<dbReference type="AlphaFoldDB" id="A0A8J9VDU1"/>
<name>A0A8J9VDU1_BRALA</name>
<dbReference type="InterPro" id="IPR050578">
    <property type="entry name" value="MARVEL-CKLF_proteins"/>
</dbReference>
<organism evidence="8 9">
    <name type="scientific">Branchiostoma lanceolatum</name>
    <name type="common">Common lancelet</name>
    <name type="synonym">Amphioxus lanceolatum</name>
    <dbReference type="NCBI Taxonomy" id="7740"/>
    <lineage>
        <taxon>Eukaryota</taxon>
        <taxon>Metazoa</taxon>
        <taxon>Chordata</taxon>
        <taxon>Cephalochordata</taxon>
        <taxon>Leptocardii</taxon>
        <taxon>Amphioxiformes</taxon>
        <taxon>Branchiostomatidae</taxon>
        <taxon>Branchiostoma</taxon>
    </lineage>
</organism>
<feature type="domain" description="MARVEL" evidence="7">
    <location>
        <begin position="1"/>
        <end position="134"/>
    </location>
</feature>
<evidence type="ECO:0000313" key="9">
    <source>
        <dbReference type="Proteomes" id="UP000838412"/>
    </source>
</evidence>
<comment type="subcellular location">
    <subcellularLocation>
        <location evidence="1">Membrane</location>
        <topology evidence="1">Multi-pass membrane protein</topology>
    </subcellularLocation>
</comment>
<reference evidence="8" key="1">
    <citation type="submission" date="2022-01" db="EMBL/GenBank/DDBJ databases">
        <authorList>
            <person name="Braso-Vives M."/>
        </authorList>
    </citation>
    <scope>NUCLEOTIDE SEQUENCE</scope>
</reference>
<keyword evidence="4 5" id="KW-0472">Membrane</keyword>
<evidence type="ECO:0000256" key="2">
    <source>
        <dbReference type="ARBA" id="ARBA00022692"/>
    </source>
</evidence>
<dbReference type="OrthoDB" id="10393676at2759"/>
<dbReference type="InterPro" id="IPR013295">
    <property type="entry name" value="MAL"/>
</dbReference>
<keyword evidence="9" id="KW-1185">Reference proteome</keyword>
<dbReference type="PANTHER" id="PTHR22776:SF97">
    <property type="entry name" value="RE01453P"/>
    <property type="match status" value="1"/>
</dbReference>
<sequence length="140" mass="15394">MKFDVNLALKIAELAFGLLGWAILASVHSVLSWGGQHWVMFVMVTCWLISLTLLILEKTKLFSNRKVNVVYAVTAALLYVTAAIVQCVNADRWRSLAALVVGVVYQRQAAAAAFAVVTAIVYCVDAILTFKDRHIQVAVK</sequence>
<evidence type="ECO:0000259" key="7">
    <source>
        <dbReference type="PROSITE" id="PS51225"/>
    </source>
</evidence>
<dbReference type="EMBL" id="OV696686">
    <property type="protein sequence ID" value="CAH1232267.1"/>
    <property type="molecule type" value="Genomic_DNA"/>
</dbReference>
<proteinExistence type="predicted"/>
<evidence type="ECO:0000313" key="8">
    <source>
        <dbReference type="EMBL" id="CAH1232267.1"/>
    </source>
</evidence>
<dbReference type="PROSITE" id="PS51225">
    <property type="entry name" value="MARVEL"/>
    <property type="match status" value="1"/>
</dbReference>
<protein>
    <submittedName>
        <fullName evidence="8">MALL protein</fullName>
    </submittedName>
</protein>
<dbReference type="InterPro" id="IPR008253">
    <property type="entry name" value="Marvel"/>
</dbReference>
<dbReference type="Proteomes" id="UP000838412">
    <property type="component" value="Chromosome 1"/>
</dbReference>
<accession>A0A8J9VDU1</accession>
<gene>
    <name evidence="8" type="primary">MALL</name>
    <name evidence="8" type="ORF">BLAG_LOCUS1474</name>
</gene>
<evidence type="ECO:0000256" key="1">
    <source>
        <dbReference type="ARBA" id="ARBA00004141"/>
    </source>
</evidence>
<feature type="transmembrane region" description="Helical" evidence="6">
    <location>
        <begin position="37"/>
        <end position="56"/>
    </location>
</feature>